<organism evidence="3 4">
    <name type="scientific">Roridomyces roridus</name>
    <dbReference type="NCBI Taxonomy" id="1738132"/>
    <lineage>
        <taxon>Eukaryota</taxon>
        <taxon>Fungi</taxon>
        <taxon>Dikarya</taxon>
        <taxon>Basidiomycota</taxon>
        <taxon>Agaricomycotina</taxon>
        <taxon>Agaricomycetes</taxon>
        <taxon>Agaricomycetidae</taxon>
        <taxon>Agaricales</taxon>
        <taxon>Marasmiineae</taxon>
        <taxon>Mycenaceae</taxon>
        <taxon>Roridomyces</taxon>
    </lineage>
</organism>
<keyword evidence="2" id="KW-0812">Transmembrane</keyword>
<feature type="region of interest" description="Disordered" evidence="1">
    <location>
        <begin position="558"/>
        <end position="596"/>
    </location>
</feature>
<keyword evidence="4" id="KW-1185">Reference proteome</keyword>
<feature type="region of interest" description="Disordered" evidence="1">
    <location>
        <begin position="227"/>
        <end position="261"/>
    </location>
</feature>
<feature type="compositionally biased region" description="Polar residues" evidence="1">
    <location>
        <begin position="569"/>
        <end position="579"/>
    </location>
</feature>
<evidence type="ECO:0000256" key="2">
    <source>
        <dbReference type="SAM" id="Phobius"/>
    </source>
</evidence>
<evidence type="ECO:0000313" key="4">
    <source>
        <dbReference type="Proteomes" id="UP001221142"/>
    </source>
</evidence>
<reference evidence="3" key="1">
    <citation type="submission" date="2023-03" db="EMBL/GenBank/DDBJ databases">
        <title>Massive genome expansion in bonnet fungi (Mycena s.s.) driven by repeated elements and novel gene families across ecological guilds.</title>
        <authorList>
            <consortium name="Lawrence Berkeley National Laboratory"/>
            <person name="Harder C.B."/>
            <person name="Miyauchi S."/>
            <person name="Viragh M."/>
            <person name="Kuo A."/>
            <person name="Thoen E."/>
            <person name="Andreopoulos B."/>
            <person name="Lu D."/>
            <person name="Skrede I."/>
            <person name="Drula E."/>
            <person name="Henrissat B."/>
            <person name="Morin E."/>
            <person name="Kohler A."/>
            <person name="Barry K."/>
            <person name="LaButti K."/>
            <person name="Morin E."/>
            <person name="Salamov A."/>
            <person name="Lipzen A."/>
            <person name="Mereny Z."/>
            <person name="Hegedus B."/>
            <person name="Baldrian P."/>
            <person name="Stursova M."/>
            <person name="Weitz H."/>
            <person name="Taylor A."/>
            <person name="Grigoriev I.V."/>
            <person name="Nagy L.G."/>
            <person name="Martin F."/>
            <person name="Kauserud H."/>
        </authorList>
    </citation>
    <scope>NUCLEOTIDE SEQUENCE</scope>
    <source>
        <strain evidence="3">9284</strain>
    </source>
</reference>
<protein>
    <submittedName>
        <fullName evidence="3">Uncharacterized protein</fullName>
    </submittedName>
</protein>
<sequence>MADDEDDPGPSQWNHTVHAPRPSIRFPNPDEPQPSKRFHTSPPRRSSPLANGSAATSSHGRRRVHSVNPEFSMPSTVRARRPVSKSFGSSSMSTAEDSGISLFSDEYDLCASSIGLSTTQYLMHNQRIKASTTSEPRTVVNSSIDPRILQDVQRALKLKARREARLKSANSSPSSNKSEPAYSPSKSPAAASHPSPSPVSSASNTSHSRGGRAEALALPLGTTLDWSGIGGDDDKSERRWSMSISKRKDREKHPSNSAVETRESMYAAKILQIRSKISPSALEKASVVCDQLGRRYNVILDSLAAPTPFNMVKVVRWFGSQEEVVKASLEQAEPFTWLRVPQTKGRNPWCLSALIMEEYLLQLRGSSKPKMHTPRVASLNSSSTGSILSRTPYISHPGSPYLSIAPSLGPSLSRRLSNDHRAPLELVPESGRRSMDRESFKSGESGFSSIRSGSSLHHAISPTSAHFHRIPSALVSENGGSSRNSLSELSDDGGRQKRTIVAPAPLNHDLLAAATAKMSPIPLPSSTPTGFKNSPIKLEGASSSVDKFSFEIPATATGHTFGQRKSRMSMPSTDNLRQQMEQRRQLDADEEQTNRDYERKQQLLEATVQRNARVRQLLQHIAAGVKDYDQIQASLSTLLKVPDRGLPRELVEAFVSGSVLADPIGALTESLKALEAERREIAWKATEVSDVLKNVQTSPSREISTIVALEESYKDQYQYLWEVGMDALTLLLDTVTPFWRTYGRMIGDDVQHFLIIPLYRNEFTGEAKRYTIDKLPRRSVRHWIGLFVFFLITVALTVVQAADGGVLYGAFLADLDSVSYLRRLILVPYWIGIVVQCGGLVGRVVH</sequence>
<feature type="compositionally biased region" description="Polar residues" evidence="1">
    <location>
        <begin position="48"/>
        <end position="58"/>
    </location>
</feature>
<comment type="caution">
    <text evidence="3">The sequence shown here is derived from an EMBL/GenBank/DDBJ whole genome shotgun (WGS) entry which is preliminary data.</text>
</comment>
<feature type="compositionally biased region" description="Basic and acidic residues" evidence="1">
    <location>
        <begin position="430"/>
        <end position="441"/>
    </location>
</feature>
<keyword evidence="2" id="KW-1133">Transmembrane helix</keyword>
<feature type="transmembrane region" description="Helical" evidence="2">
    <location>
        <begin position="824"/>
        <end position="845"/>
    </location>
</feature>
<name>A0AAD7BUW1_9AGAR</name>
<feature type="region of interest" description="Disordered" evidence="1">
    <location>
        <begin position="414"/>
        <end position="454"/>
    </location>
</feature>
<feature type="compositionally biased region" description="Polar residues" evidence="1">
    <location>
        <begin position="86"/>
        <end position="96"/>
    </location>
</feature>
<feature type="region of interest" description="Disordered" evidence="1">
    <location>
        <begin position="1"/>
        <end position="97"/>
    </location>
</feature>
<dbReference type="EMBL" id="JARKIF010000009">
    <property type="protein sequence ID" value="KAJ7631159.1"/>
    <property type="molecule type" value="Genomic_DNA"/>
</dbReference>
<accession>A0AAD7BUW1</accession>
<feature type="transmembrane region" description="Helical" evidence="2">
    <location>
        <begin position="783"/>
        <end position="812"/>
    </location>
</feature>
<feature type="compositionally biased region" description="Low complexity" evidence="1">
    <location>
        <begin position="442"/>
        <end position="454"/>
    </location>
</feature>
<proteinExistence type="predicted"/>
<feature type="compositionally biased region" description="Polar residues" evidence="1">
    <location>
        <begin position="478"/>
        <end position="488"/>
    </location>
</feature>
<keyword evidence="2" id="KW-0472">Membrane</keyword>
<gene>
    <name evidence="3" type="ORF">FB45DRAFT_1028305</name>
</gene>
<feature type="compositionally biased region" description="Low complexity" evidence="1">
    <location>
        <begin position="167"/>
        <end position="208"/>
    </location>
</feature>
<evidence type="ECO:0000313" key="3">
    <source>
        <dbReference type="EMBL" id="KAJ7631159.1"/>
    </source>
</evidence>
<evidence type="ECO:0000256" key="1">
    <source>
        <dbReference type="SAM" id="MobiDB-lite"/>
    </source>
</evidence>
<feature type="region of interest" description="Disordered" evidence="1">
    <location>
        <begin position="474"/>
        <end position="495"/>
    </location>
</feature>
<dbReference type="Proteomes" id="UP001221142">
    <property type="component" value="Unassembled WGS sequence"/>
</dbReference>
<feature type="compositionally biased region" description="Basic and acidic residues" evidence="1">
    <location>
        <begin position="580"/>
        <end position="596"/>
    </location>
</feature>
<feature type="region of interest" description="Disordered" evidence="1">
    <location>
        <begin position="161"/>
        <end position="212"/>
    </location>
</feature>
<feature type="compositionally biased region" description="Basic and acidic residues" evidence="1">
    <location>
        <begin position="232"/>
        <end position="254"/>
    </location>
</feature>
<dbReference type="AlphaFoldDB" id="A0AAD7BUW1"/>